<evidence type="ECO:0000256" key="7">
    <source>
        <dbReference type="ARBA" id="ARBA00023242"/>
    </source>
</evidence>
<keyword evidence="2" id="KW-0479">Metal-binding</keyword>
<evidence type="ECO:0000256" key="5">
    <source>
        <dbReference type="ARBA" id="ARBA00023015"/>
    </source>
</evidence>
<evidence type="ECO:0000256" key="4">
    <source>
        <dbReference type="ARBA" id="ARBA00022833"/>
    </source>
</evidence>
<name>A0A0V1CHL4_TRIBR</name>
<dbReference type="PANTHER" id="PTHR24399">
    <property type="entry name" value="ZINC FINGER AND BTB DOMAIN-CONTAINING"/>
    <property type="match status" value="1"/>
</dbReference>
<dbReference type="Pfam" id="PF00096">
    <property type="entry name" value="zf-C2H2"/>
    <property type="match status" value="2"/>
</dbReference>
<sequence length="415" mass="49140">MVQKNLESQVNDRNKQSVPLNNETKVIFRRDEIVQAVPAAKSDSVQCNICKKYFSSNSLRRKHEKEEHPWNLECKVCSLYFQTQANLDFHMRTHEKKQDRINMIQEHFQVVLENKQRIKYQCLTCSKNLISKNSLMNHVKMHKNFEKTLCPICPMRFRSKISLSNHLSRVHGKEDPMNQPTESKDKIENFSDLHGNEVQFMVQKNLESQVNDRNKQSVPLNNETKVIFRRDEIVQAVPAAKSDSVQCNICKKYFSSNSLRRKHEKEEHPWNLECKVCSLYFQTQANLDFHMRTHEKKQDRINMIQEHFQVVLENKQRIKYQCLTCSKNLISKNSLMNHVKMHKNFEKTLCPICPMRFRSKISLSNHLSRVHGKEDPMNQPTESKDKIENFSDLHGNEVQFDVRSDENTYSELELW</sequence>
<dbReference type="OMA" id="DFHMRTH"/>
<keyword evidence="7" id="KW-0539">Nucleus</keyword>
<dbReference type="InterPro" id="IPR036236">
    <property type="entry name" value="Znf_C2H2_sf"/>
</dbReference>
<feature type="domain" description="C2H2-type" evidence="9">
    <location>
        <begin position="72"/>
        <end position="99"/>
    </location>
</feature>
<evidence type="ECO:0000256" key="8">
    <source>
        <dbReference type="PROSITE-ProRule" id="PRU00042"/>
    </source>
</evidence>
<dbReference type="SUPFAM" id="SSF57667">
    <property type="entry name" value="beta-beta-alpha zinc fingers"/>
    <property type="match status" value="4"/>
</dbReference>
<keyword evidence="6" id="KW-0804">Transcription</keyword>
<dbReference type="InterPro" id="IPR013087">
    <property type="entry name" value="Znf_C2H2_type"/>
</dbReference>
<dbReference type="Pfam" id="PF13912">
    <property type="entry name" value="zf-C2H2_6"/>
    <property type="match status" value="2"/>
</dbReference>
<dbReference type="Gene3D" id="3.30.160.60">
    <property type="entry name" value="Classic Zinc Finger"/>
    <property type="match status" value="4"/>
</dbReference>
<protein>
    <submittedName>
        <fullName evidence="10">Zinc finger protein 26</fullName>
    </submittedName>
</protein>
<dbReference type="PANTHER" id="PTHR24399:SF23">
    <property type="entry name" value="C2H2-TYPE DOMAIN-CONTAINING PROTEIN"/>
    <property type="match status" value="1"/>
</dbReference>
<evidence type="ECO:0000256" key="1">
    <source>
        <dbReference type="ARBA" id="ARBA00004123"/>
    </source>
</evidence>
<feature type="domain" description="C2H2-type" evidence="9">
    <location>
        <begin position="148"/>
        <end position="176"/>
    </location>
</feature>
<feature type="domain" description="C2H2-type" evidence="9">
    <location>
        <begin position="348"/>
        <end position="376"/>
    </location>
</feature>
<comment type="caution">
    <text evidence="10">The sequence shown here is derived from an EMBL/GenBank/DDBJ whole genome shotgun (WGS) entry which is preliminary data.</text>
</comment>
<comment type="subcellular location">
    <subcellularLocation>
        <location evidence="1">Nucleus</location>
    </subcellularLocation>
</comment>
<feature type="domain" description="C2H2-type" evidence="9">
    <location>
        <begin position="120"/>
        <end position="147"/>
    </location>
</feature>
<accession>A0A0V1CHL4</accession>
<dbReference type="EMBL" id="JYDI01000197">
    <property type="protein sequence ID" value="KRY48752.1"/>
    <property type="molecule type" value="Genomic_DNA"/>
</dbReference>
<evidence type="ECO:0000256" key="6">
    <source>
        <dbReference type="ARBA" id="ARBA00023163"/>
    </source>
</evidence>
<dbReference type="STRING" id="45882.A0A0V1CHL4"/>
<keyword evidence="11" id="KW-1185">Reference proteome</keyword>
<feature type="domain" description="C2H2-type" evidence="9">
    <location>
        <begin position="272"/>
        <end position="299"/>
    </location>
</feature>
<keyword evidence="4" id="KW-0862">Zinc</keyword>
<keyword evidence="3" id="KW-0677">Repeat</keyword>
<proteinExistence type="predicted"/>
<evidence type="ECO:0000313" key="11">
    <source>
        <dbReference type="Proteomes" id="UP000054653"/>
    </source>
</evidence>
<dbReference type="GO" id="GO:0005654">
    <property type="term" value="C:nucleoplasm"/>
    <property type="evidence" value="ECO:0007669"/>
    <property type="project" value="TreeGrafter"/>
</dbReference>
<evidence type="ECO:0000256" key="3">
    <source>
        <dbReference type="ARBA" id="ARBA00022737"/>
    </source>
</evidence>
<dbReference type="Proteomes" id="UP000054653">
    <property type="component" value="Unassembled WGS sequence"/>
</dbReference>
<dbReference type="PROSITE" id="PS00028">
    <property type="entry name" value="ZINC_FINGER_C2H2_1"/>
    <property type="match status" value="6"/>
</dbReference>
<gene>
    <name evidence="10" type="primary">Zfp26</name>
    <name evidence="10" type="ORF">T03_12395</name>
</gene>
<evidence type="ECO:0000256" key="2">
    <source>
        <dbReference type="ARBA" id="ARBA00022723"/>
    </source>
</evidence>
<reference evidence="10 11" key="1">
    <citation type="submission" date="2015-01" db="EMBL/GenBank/DDBJ databases">
        <title>Evolution of Trichinella species and genotypes.</title>
        <authorList>
            <person name="Korhonen P.K."/>
            <person name="Edoardo P."/>
            <person name="Giuseppe L.R."/>
            <person name="Gasser R.B."/>
        </authorList>
    </citation>
    <scope>NUCLEOTIDE SEQUENCE [LARGE SCALE GENOMIC DNA]</scope>
    <source>
        <strain evidence="10">ISS120</strain>
    </source>
</reference>
<keyword evidence="8" id="KW-0863">Zinc-finger</keyword>
<dbReference type="GO" id="GO:0000978">
    <property type="term" value="F:RNA polymerase II cis-regulatory region sequence-specific DNA binding"/>
    <property type="evidence" value="ECO:0007669"/>
    <property type="project" value="TreeGrafter"/>
</dbReference>
<keyword evidence="5" id="KW-0805">Transcription regulation</keyword>
<dbReference type="SMART" id="SM00355">
    <property type="entry name" value="ZnF_C2H2"/>
    <property type="match status" value="8"/>
</dbReference>
<dbReference type="PROSITE" id="PS50157">
    <property type="entry name" value="ZINC_FINGER_C2H2_2"/>
    <property type="match status" value="6"/>
</dbReference>
<dbReference type="GO" id="GO:0001227">
    <property type="term" value="F:DNA-binding transcription repressor activity, RNA polymerase II-specific"/>
    <property type="evidence" value="ECO:0007669"/>
    <property type="project" value="TreeGrafter"/>
</dbReference>
<evidence type="ECO:0000259" key="9">
    <source>
        <dbReference type="PROSITE" id="PS50157"/>
    </source>
</evidence>
<dbReference type="AlphaFoldDB" id="A0A0V1CHL4"/>
<dbReference type="GO" id="GO:0008270">
    <property type="term" value="F:zinc ion binding"/>
    <property type="evidence" value="ECO:0007669"/>
    <property type="project" value="UniProtKB-KW"/>
</dbReference>
<feature type="domain" description="C2H2-type" evidence="9">
    <location>
        <begin position="320"/>
        <end position="347"/>
    </location>
</feature>
<evidence type="ECO:0000313" key="10">
    <source>
        <dbReference type="EMBL" id="KRY48752.1"/>
    </source>
</evidence>
<organism evidence="10 11">
    <name type="scientific">Trichinella britovi</name>
    <name type="common">Parasitic roundworm</name>
    <dbReference type="NCBI Taxonomy" id="45882"/>
    <lineage>
        <taxon>Eukaryota</taxon>
        <taxon>Metazoa</taxon>
        <taxon>Ecdysozoa</taxon>
        <taxon>Nematoda</taxon>
        <taxon>Enoplea</taxon>
        <taxon>Dorylaimia</taxon>
        <taxon>Trichinellida</taxon>
        <taxon>Trichinellidae</taxon>
        <taxon>Trichinella</taxon>
    </lineage>
</organism>